<protein>
    <submittedName>
        <fullName evidence="1">Uncharacterized protein</fullName>
    </submittedName>
</protein>
<name>A0A2K3MP66_TRIPR</name>
<reference evidence="1 2" key="1">
    <citation type="journal article" date="2014" name="Am. J. Bot.">
        <title>Genome assembly and annotation for red clover (Trifolium pratense; Fabaceae).</title>
        <authorList>
            <person name="Istvanek J."/>
            <person name="Jaros M."/>
            <person name="Krenek A."/>
            <person name="Repkova J."/>
        </authorList>
    </citation>
    <scope>NUCLEOTIDE SEQUENCE [LARGE SCALE GENOMIC DNA]</scope>
    <source>
        <strain evidence="2">cv. Tatra</strain>
        <tissue evidence="1">Young leaves</tissue>
    </source>
</reference>
<dbReference type="Proteomes" id="UP000236291">
    <property type="component" value="Unassembled WGS sequence"/>
</dbReference>
<accession>A0A2K3MP66</accession>
<evidence type="ECO:0000313" key="1">
    <source>
        <dbReference type="EMBL" id="PNX92499.1"/>
    </source>
</evidence>
<sequence length="134" mass="15146">MENIDFTPNSHLAAIYYNQGNSNLFRINVDVTLVDLKNQLTELSCRLHGLDQRRVTEVVYRRPSVCSDGKLLLTKMKLHNDEDVISMMSIFSQFMTKGPIELDVNLVRSVEDILANMVAPGDGEVETINLADDF</sequence>
<comment type="caution">
    <text evidence="1">The sequence shown here is derived from an EMBL/GenBank/DDBJ whole genome shotgun (WGS) entry which is preliminary data.</text>
</comment>
<proteinExistence type="predicted"/>
<evidence type="ECO:0000313" key="2">
    <source>
        <dbReference type="Proteomes" id="UP000236291"/>
    </source>
</evidence>
<organism evidence="1 2">
    <name type="scientific">Trifolium pratense</name>
    <name type="common">Red clover</name>
    <dbReference type="NCBI Taxonomy" id="57577"/>
    <lineage>
        <taxon>Eukaryota</taxon>
        <taxon>Viridiplantae</taxon>
        <taxon>Streptophyta</taxon>
        <taxon>Embryophyta</taxon>
        <taxon>Tracheophyta</taxon>
        <taxon>Spermatophyta</taxon>
        <taxon>Magnoliopsida</taxon>
        <taxon>eudicotyledons</taxon>
        <taxon>Gunneridae</taxon>
        <taxon>Pentapetalae</taxon>
        <taxon>rosids</taxon>
        <taxon>fabids</taxon>
        <taxon>Fabales</taxon>
        <taxon>Fabaceae</taxon>
        <taxon>Papilionoideae</taxon>
        <taxon>50 kb inversion clade</taxon>
        <taxon>NPAAA clade</taxon>
        <taxon>Hologalegina</taxon>
        <taxon>IRL clade</taxon>
        <taxon>Trifolieae</taxon>
        <taxon>Trifolium</taxon>
    </lineage>
</organism>
<gene>
    <name evidence="1" type="ORF">L195_g015637</name>
</gene>
<reference evidence="1 2" key="2">
    <citation type="journal article" date="2017" name="Front. Plant Sci.">
        <title>Gene Classification and Mining of Molecular Markers Useful in Red Clover (Trifolium pratense) Breeding.</title>
        <authorList>
            <person name="Istvanek J."/>
            <person name="Dluhosova J."/>
            <person name="Dluhos P."/>
            <person name="Patkova L."/>
            <person name="Nedelnik J."/>
            <person name="Repkova J."/>
        </authorList>
    </citation>
    <scope>NUCLEOTIDE SEQUENCE [LARGE SCALE GENOMIC DNA]</scope>
    <source>
        <strain evidence="2">cv. Tatra</strain>
        <tissue evidence="1">Young leaves</tissue>
    </source>
</reference>
<dbReference type="AlphaFoldDB" id="A0A2K3MP66"/>
<dbReference type="EMBL" id="ASHM01010646">
    <property type="protein sequence ID" value="PNX92499.1"/>
    <property type="molecule type" value="Genomic_DNA"/>
</dbReference>